<dbReference type="AlphaFoldDB" id="A0A1E2SNN7"/>
<gene>
    <name evidence="3" type="ORF">ATY41_01490</name>
</gene>
<feature type="domain" description="PA" evidence="1">
    <location>
        <begin position="28"/>
        <end position="103"/>
    </location>
</feature>
<dbReference type="OrthoDB" id="614750at2"/>
<name>A0A1E2SNN7_LEIXY</name>
<dbReference type="Pfam" id="PF17766">
    <property type="entry name" value="fn3_6"/>
    <property type="match status" value="1"/>
</dbReference>
<dbReference type="InterPro" id="IPR003137">
    <property type="entry name" value="PA_domain"/>
</dbReference>
<evidence type="ECO:0000259" key="2">
    <source>
        <dbReference type="Pfam" id="PF17766"/>
    </source>
</evidence>
<dbReference type="Pfam" id="PF02225">
    <property type="entry name" value="PA"/>
    <property type="match status" value="1"/>
</dbReference>
<accession>A0A1E2SNN7</accession>
<organism evidence="3 4">
    <name type="scientific">Leifsonia xyli subsp. xyli</name>
    <dbReference type="NCBI Taxonomy" id="59736"/>
    <lineage>
        <taxon>Bacteria</taxon>
        <taxon>Bacillati</taxon>
        <taxon>Actinomycetota</taxon>
        <taxon>Actinomycetes</taxon>
        <taxon>Micrococcales</taxon>
        <taxon>Microbacteriaceae</taxon>
        <taxon>Leifsonia</taxon>
    </lineage>
</organism>
<reference evidence="3 4" key="1">
    <citation type="submission" date="2015-11" db="EMBL/GenBank/DDBJ databases">
        <authorList>
            <person name="Zhang Y."/>
            <person name="Guo Z."/>
        </authorList>
    </citation>
    <scope>NUCLEOTIDE SEQUENCE [LARGE SCALE GENOMIC DNA]</scope>
    <source>
        <strain evidence="4">gdw1</strain>
    </source>
</reference>
<dbReference type="CDD" id="cd02120">
    <property type="entry name" value="PA_subtilisin_like"/>
    <property type="match status" value="1"/>
</dbReference>
<dbReference type="Proteomes" id="UP000094426">
    <property type="component" value="Unassembled WGS sequence"/>
</dbReference>
<evidence type="ECO:0000259" key="1">
    <source>
        <dbReference type="Pfam" id="PF02225"/>
    </source>
</evidence>
<proteinExistence type="predicted"/>
<dbReference type="InterPro" id="IPR041469">
    <property type="entry name" value="Subtilisin-like_FN3"/>
</dbReference>
<evidence type="ECO:0000313" key="3">
    <source>
        <dbReference type="EMBL" id="ODA91379.1"/>
    </source>
</evidence>
<feature type="domain" description="Subtilisin-like protease fibronectin type-III" evidence="2">
    <location>
        <begin position="163"/>
        <end position="256"/>
    </location>
</feature>
<dbReference type="RefSeq" id="WP_041767650.1">
    <property type="nucleotide sequence ID" value="NZ_LNZG01000001.1"/>
</dbReference>
<sequence>MTLTAADGASYHKAGVTLTQGVTPSPVVLASAVSGYEGGAECTAPFAAGTLTGKVVACERGENDREDKGANALQGGAAEMILYNPVTSDTEADSQPLPAIHLDGPNDDLVSFLKAHPDGSAAGVFQRGAGSIRANRALSPTLTISETAAKFATGLTDRLSRINLNLPSVSVDPLPGAAVVKRTVTNVTSSRQSFAVTTRGGNGLSIGVYPSWFSLSAGKSRELTVTLNGLEAKNGWHEGQITITPYGRGTPVVLPVAANKGDAAIALTQSCAPAEIEFGATTTCTVSAKNQMPVDVDSHVKTFASPFLPLNNVTAPAKRSFMGADWSGTLSGAKPATIDSFAPETLSEWPGDFDSLASYGAPPKPDYGDGGGWNYTVPAFKYGGETYTSLNVMSDDYIIVGYLDKDFIPPQYPSDINGKAPNNAIAAFWTDMDPSSPRLAENAGIRIAILTNNRTDVSWLIMEWDRIPTADETGANTFQLWLRLGDTEGQRVFYQGKPQANATGGSFTVAENRDGTSGKAVDVVDPALTYAIHTSPPQAGGAVTFDYTLRGFFPGTWPTLATLPSSALNTYPGVQTKITVSPWWARDIPRRRPF</sequence>
<evidence type="ECO:0000313" key="4">
    <source>
        <dbReference type="Proteomes" id="UP000094426"/>
    </source>
</evidence>
<dbReference type="EMBL" id="LNZG01000001">
    <property type="protein sequence ID" value="ODA91379.1"/>
    <property type="molecule type" value="Genomic_DNA"/>
</dbReference>
<protein>
    <recommendedName>
        <fullName evidence="5">PA domain-containing protein</fullName>
    </recommendedName>
</protein>
<dbReference type="Gene3D" id="3.50.30.30">
    <property type="match status" value="1"/>
</dbReference>
<dbReference type="Gene3D" id="2.60.40.2310">
    <property type="match status" value="1"/>
</dbReference>
<comment type="caution">
    <text evidence="3">The sequence shown here is derived from an EMBL/GenBank/DDBJ whole genome shotgun (WGS) entry which is preliminary data.</text>
</comment>
<evidence type="ECO:0008006" key="5">
    <source>
        <dbReference type="Google" id="ProtNLM"/>
    </source>
</evidence>